<feature type="region of interest" description="Disordered" evidence="3">
    <location>
        <begin position="29"/>
        <end position="59"/>
    </location>
</feature>
<feature type="region of interest" description="Disordered" evidence="3">
    <location>
        <begin position="1"/>
        <end position="20"/>
    </location>
</feature>
<sequence>MSGGAFEAEEEMNNSGCSTPKRWECQIHTTLVPPPPPKKKPFSFGRRKKEAPKNGYFQPPEDDLEHLFYMLPPHKYYN</sequence>
<keyword evidence="7" id="KW-1185">Reference proteome</keyword>
<dbReference type="eggNOG" id="ENOG502SF6U">
    <property type="taxonomic scope" value="Eukaryota"/>
</dbReference>
<reference evidence="4 7" key="1">
    <citation type="journal article" date="2011" name="Nature">
        <title>The Medicago genome provides insight into the evolution of rhizobial symbioses.</title>
        <authorList>
            <person name="Young N.D."/>
            <person name="Debelle F."/>
            <person name="Oldroyd G.E."/>
            <person name="Geurts R."/>
            <person name="Cannon S.B."/>
            <person name="Udvardi M.K."/>
            <person name="Benedito V.A."/>
            <person name="Mayer K.F."/>
            <person name="Gouzy J."/>
            <person name="Schoof H."/>
            <person name="Van de Peer Y."/>
            <person name="Proost S."/>
            <person name="Cook D.R."/>
            <person name="Meyers B.C."/>
            <person name="Spannagl M."/>
            <person name="Cheung F."/>
            <person name="De Mita S."/>
            <person name="Krishnakumar V."/>
            <person name="Gundlach H."/>
            <person name="Zhou S."/>
            <person name="Mudge J."/>
            <person name="Bharti A.K."/>
            <person name="Murray J.D."/>
            <person name="Naoumkina M.A."/>
            <person name="Rosen B."/>
            <person name="Silverstein K.A."/>
            <person name="Tang H."/>
            <person name="Rombauts S."/>
            <person name="Zhao P.X."/>
            <person name="Zhou P."/>
            <person name="Barbe V."/>
            <person name="Bardou P."/>
            <person name="Bechner M."/>
            <person name="Bellec A."/>
            <person name="Berger A."/>
            <person name="Berges H."/>
            <person name="Bidwell S."/>
            <person name="Bisseling T."/>
            <person name="Choisne N."/>
            <person name="Couloux A."/>
            <person name="Denny R."/>
            <person name="Deshpande S."/>
            <person name="Dai X."/>
            <person name="Doyle J.J."/>
            <person name="Dudez A.M."/>
            <person name="Farmer A.D."/>
            <person name="Fouteau S."/>
            <person name="Franken C."/>
            <person name="Gibelin C."/>
            <person name="Gish J."/>
            <person name="Goldstein S."/>
            <person name="Gonzalez A.J."/>
            <person name="Green P.J."/>
            <person name="Hallab A."/>
            <person name="Hartog M."/>
            <person name="Hua A."/>
            <person name="Humphray S.J."/>
            <person name="Jeong D.H."/>
            <person name="Jing Y."/>
            <person name="Jocker A."/>
            <person name="Kenton S.M."/>
            <person name="Kim D.J."/>
            <person name="Klee K."/>
            <person name="Lai H."/>
            <person name="Lang C."/>
            <person name="Lin S."/>
            <person name="Macmil S.L."/>
            <person name="Magdelenat G."/>
            <person name="Matthews L."/>
            <person name="McCorrison J."/>
            <person name="Monaghan E.L."/>
            <person name="Mun J.H."/>
            <person name="Najar F.Z."/>
            <person name="Nicholson C."/>
            <person name="Noirot C."/>
            <person name="O'Bleness M."/>
            <person name="Paule C.R."/>
            <person name="Poulain J."/>
            <person name="Prion F."/>
            <person name="Qin B."/>
            <person name="Qu C."/>
            <person name="Retzel E.F."/>
            <person name="Riddle C."/>
            <person name="Sallet E."/>
            <person name="Samain S."/>
            <person name="Samson N."/>
            <person name="Sanders I."/>
            <person name="Saurat O."/>
            <person name="Scarpelli C."/>
            <person name="Schiex T."/>
            <person name="Segurens B."/>
            <person name="Severin A.J."/>
            <person name="Sherrier D.J."/>
            <person name="Shi R."/>
            <person name="Sims S."/>
            <person name="Singer S.R."/>
            <person name="Sinharoy S."/>
            <person name="Sterck L."/>
            <person name="Viollet A."/>
            <person name="Wang B.B."/>
            <person name="Wang K."/>
            <person name="Wang M."/>
            <person name="Wang X."/>
            <person name="Warfsmann J."/>
            <person name="Weissenbach J."/>
            <person name="White D.D."/>
            <person name="White J.D."/>
            <person name="Wiley G.B."/>
            <person name="Wincker P."/>
            <person name="Xing Y."/>
            <person name="Yang L."/>
            <person name="Yao Z."/>
            <person name="Ying F."/>
            <person name="Zhai J."/>
            <person name="Zhou L."/>
            <person name="Zuber A."/>
            <person name="Denarie J."/>
            <person name="Dixon R.A."/>
            <person name="May G.D."/>
            <person name="Schwartz D.C."/>
            <person name="Rogers J."/>
            <person name="Quetier F."/>
            <person name="Town C.D."/>
            <person name="Roe B.A."/>
        </authorList>
    </citation>
    <scope>NUCLEOTIDE SEQUENCE [LARGE SCALE GENOMIC DNA]</scope>
    <source>
        <strain evidence="4">A17</strain>
        <strain evidence="6 7">cv. Jemalong A17</strain>
    </source>
</reference>
<keyword evidence="2" id="KW-0131">Cell cycle</keyword>
<dbReference type="AlphaFoldDB" id="G7JXT5"/>
<reference evidence="8" key="4">
    <citation type="journal article" date="2018" name="Nat. Plants">
        <title>Whole-genome landscape of Medicago truncatula symbiotic genes.</title>
        <authorList>
            <person name="Pecrix Y."/>
            <person name="Staton S.E."/>
            <person name="Sallet E."/>
            <person name="Lelandais-Briere C."/>
            <person name="Moreau S."/>
            <person name="Carrere S."/>
            <person name="Blein T."/>
            <person name="Jardinaud M.F."/>
            <person name="Latrasse D."/>
            <person name="Zouine M."/>
            <person name="Zahm M."/>
            <person name="Kreplak J."/>
            <person name="Mayjonade B."/>
            <person name="Satge C."/>
            <person name="Perez M."/>
            <person name="Cauet S."/>
            <person name="Marande W."/>
            <person name="Chantry-Darmon C."/>
            <person name="Lopez-Roques C."/>
            <person name="Bouchez O."/>
            <person name="Berard A."/>
            <person name="Debelle F."/>
            <person name="Munos S."/>
            <person name="Bendahmane A."/>
            <person name="Berges H."/>
            <person name="Niebel A."/>
            <person name="Buitink J."/>
            <person name="Frugier F."/>
            <person name="Benhamed M."/>
            <person name="Crespi M."/>
            <person name="Gouzy J."/>
            <person name="Gamas P."/>
        </authorList>
    </citation>
    <scope>NUCLEOTIDE SEQUENCE [LARGE SCALE GENOMIC DNA]</scope>
    <source>
        <strain evidence="8">cv. Jemalong A17</strain>
    </source>
</reference>
<evidence type="ECO:0000313" key="8">
    <source>
        <dbReference type="Proteomes" id="UP000265566"/>
    </source>
</evidence>
<dbReference type="GO" id="GO:0004860">
    <property type="term" value="F:protein kinase inhibitor activity"/>
    <property type="evidence" value="ECO:0007669"/>
    <property type="project" value="UniProtKB-KW"/>
</dbReference>
<evidence type="ECO:0000313" key="4">
    <source>
        <dbReference type="EMBL" id="AES96936.1"/>
    </source>
</evidence>
<dbReference type="EMBL" id="PSQE01000005">
    <property type="protein sequence ID" value="RHN55493.1"/>
    <property type="molecule type" value="Genomic_DNA"/>
</dbReference>
<dbReference type="PANTHER" id="PTHR33142:SF15">
    <property type="entry name" value="CYCLIN-DEPENDENT PROTEIN KINASE INHIBITOR SMR4"/>
    <property type="match status" value="1"/>
</dbReference>
<name>G7JXT5_MEDTR</name>
<dbReference type="HOGENOM" id="CLU_189464_0_0_1"/>
<reference evidence="6" key="3">
    <citation type="submission" date="2015-04" db="UniProtKB">
        <authorList>
            <consortium name="EnsemblPlants"/>
        </authorList>
    </citation>
    <scope>IDENTIFICATION</scope>
    <source>
        <strain evidence="6">cv. Jemalong A17</strain>
    </source>
</reference>
<evidence type="ECO:0000313" key="7">
    <source>
        <dbReference type="Proteomes" id="UP000002051"/>
    </source>
</evidence>
<protein>
    <submittedName>
        <fullName evidence="4 6">Uncharacterized protein</fullName>
    </submittedName>
</protein>
<evidence type="ECO:0000313" key="5">
    <source>
        <dbReference type="EMBL" id="RHN55493.1"/>
    </source>
</evidence>
<dbReference type="PaxDb" id="3880-AES96936"/>
<proteinExistence type="predicted"/>
<keyword evidence="1" id="KW-0649">Protein kinase inhibitor</keyword>
<reference evidence="4 7" key="2">
    <citation type="journal article" date="2014" name="BMC Genomics">
        <title>An improved genome release (version Mt4.0) for the model legume Medicago truncatula.</title>
        <authorList>
            <person name="Tang H."/>
            <person name="Krishnakumar V."/>
            <person name="Bidwell S."/>
            <person name="Rosen B."/>
            <person name="Chan A."/>
            <person name="Zhou S."/>
            <person name="Gentzbittel L."/>
            <person name="Childs K.L."/>
            <person name="Yandell M."/>
            <person name="Gundlach H."/>
            <person name="Mayer K.F."/>
            <person name="Schwartz D.C."/>
            <person name="Town C.D."/>
        </authorList>
    </citation>
    <scope>GENOME REANNOTATION</scope>
    <source>
        <strain evidence="6 7">cv. Jemalong A17</strain>
    </source>
</reference>
<evidence type="ECO:0000313" key="6">
    <source>
        <dbReference type="EnsemblPlants" id="AES96936"/>
    </source>
</evidence>
<dbReference type="PANTHER" id="PTHR33142">
    <property type="entry name" value="CYCLIN-DEPENDENT PROTEIN KINASE INHIBITOR SMR13"/>
    <property type="match status" value="1"/>
</dbReference>
<organism evidence="4 7">
    <name type="scientific">Medicago truncatula</name>
    <name type="common">Barrel medic</name>
    <name type="synonym">Medicago tribuloides</name>
    <dbReference type="NCBI Taxonomy" id="3880"/>
    <lineage>
        <taxon>Eukaryota</taxon>
        <taxon>Viridiplantae</taxon>
        <taxon>Streptophyta</taxon>
        <taxon>Embryophyta</taxon>
        <taxon>Tracheophyta</taxon>
        <taxon>Spermatophyta</taxon>
        <taxon>Magnoliopsida</taxon>
        <taxon>eudicotyledons</taxon>
        <taxon>Gunneridae</taxon>
        <taxon>Pentapetalae</taxon>
        <taxon>rosids</taxon>
        <taxon>fabids</taxon>
        <taxon>Fabales</taxon>
        <taxon>Fabaceae</taxon>
        <taxon>Papilionoideae</taxon>
        <taxon>50 kb inversion clade</taxon>
        <taxon>NPAAA clade</taxon>
        <taxon>Hologalegina</taxon>
        <taxon>IRL clade</taxon>
        <taxon>Trifolieae</taxon>
        <taxon>Medicago</taxon>
    </lineage>
</organism>
<dbReference type="EnsemblPlants" id="AES96936">
    <property type="protein sequence ID" value="AES96936"/>
    <property type="gene ID" value="MTR_5g043320"/>
</dbReference>
<evidence type="ECO:0000256" key="2">
    <source>
        <dbReference type="ARBA" id="ARBA00023306"/>
    </source>
</evidence>
<dbReference type="GO" id="GO:0032875">
    <property type="term" value="P:regulation of DNA endoreduplication"/>
    <property type="evidence" value="ECO:0007669"/>
    <property type="project" value="InterPro"/>
</dbReference>
<reference evidence="5" key="5">
    <citation type="journal article" date="2018" name="Nat. Plants">
        <title>Whole-genome landscape of Medicago truncatula symbiotic genes.</title>
        <authorList>
            <person name="Pecrix Y."/>
            <person name="Gamas P."/>
            <person name="Carrere S."/>
        </authorList>
    </citation>
    <scope>NUCLEOTIDE SEQUENCE</scope>
    <source>
        <tissue evidence="5">Leaves</tissue>
    </source>
</reference>
<dbReference type="EMBL" id="CM001221">
    <property type="protein sequence ID" value="AES96936.1"/>
    <property type="molecule type" value="Genomic_DNA"/>
</dbReference>
<feature type="compositionally biased region" description="Basic residues" evidence="3">
    <location>
        <begin position="37"/>
        <end position="50"/>
    </location>
</feature>
<dbReference type="OMA" id="MEVEYHG"/>
<evidence type="ECO:0000256" key="3">
    <source>
        <dbReference type="SAM" id="MobiDB-lite"/>
    </source>
</evidence>
<evidence type="ECO:0000256" key="1">
    <source>
        <dbReference type="ARBA" id="ARBA00023013"/>
    </source>
</evidence>
<dbReference type="Gramene" id="rna30681">
    <property type="protein sequence ID" value="RHN55493.1"/>
    <property type="gene ID" value="gene30681"/>
</dbReference>
<dbReference type="Proteomes" id="UP000265566">
    <property type="component" value="Chromosome 5"/>
</dbReference>
<dbReference type="Proteomes" id="UP000002051">
    <property type="component" value="Chromosome 5"/>
</dbReference>
<accession>G7JXT5</accession>
<dbReference type="InterPro" id="IPR040389">
    <property type="entry name" value="SMR"/>
</dbReference>
<dbReference type="GO" id="GO:0005634">
    <property type="term" value="C:nucleus"/>
    <property type="evidence" value="ECO:0000318"/>
    <property type="project" value="GO_Central"/>
</dbReference>
<gene>
    <name evidence="4" type="ordered locus">MTR_5g043320</name>
    <name evidence="5" type="ORF">MtrunA17_Chr5g0418391</name>
</gene>